<dbReference type="AlphaFoldDB" id="A0A017S0M9"/>
<keyword evidence="2" id="KW-0732">Signal</keyword>
<evidence type="ECO:0008006" key="5">
    <source>
        <dbReference type="Google" id="ProtNLM"/>
    </source>
</evidence>
<protein>
    <recommendedName>
        <fullName evidence="5">Secreted protein</fullName>
    </recommendedName>
</protein>
<feature type="signal peptide" evidence="2">
    <location>
        <begin position="1"/>
        <end position="18"/>
    </location>
</feature>
<evidence type="ECO:0000313" key="4">
    <source>
        <dbReference type="Proteomes" id="UP000019804"/>
    </source>
</evidence>
<reference evidence="4" key="1">
    <citation type="journal article" date="2014" name="Nat. Commun.">
        <title>Genomic adaptations of the halophilic Dead Sea filamentous fungus Eurotium rubrum.</title>
        <authorList>
            <person name="Kis-Papo T."/>
            <person name="Weig A.R."/>
            <person name="Riley R."/>
            <person name="Persoh D."/>
            <person name="Salamov A."/>
            <person name="Sun H."/>
            <person name="Lipzen A."/>
            <person name="Wasser S.P."/>
            <person name="Rambold G."/>
            <person name="Grigoriev I.V."/>
            <person name="Nevo E."/>
        </authorList>
    </citation>
    <scope>NUCLEOTIDE SEQUENCE [LARGE SCALE GENOMIC DNA]</scope>
    <source>
        <strain evidence="4">CBS 135680</strain>
    </source>
</reference>
<evidence type="ECO:0000256" key="1">
    <source>
        <dbReference type="SAM" id="Phobius"/>
    </source>
</evidence>
<keyword evidence="1" id="KW-0812">Transmembrane</keyword>
<feature type="chain" id="PRO_5001498928" description="Secreted protein" evidence="2">
    <location>
        <begin position="19"/>
        <end position="87"/>
    </location>
</feature>
<gene>
    <name evidence="3" type="ORF">EURHEDRAFT_317005</name>
</gene>
<proteinExistence type="predicted"/>
<feature type="transmembrane region" description="Helical" evidence="1">
    <location>
        <begin position="34"/>
        <end position="57"/>
    </location>
</feature>
<evidence type="ECO:0000313" key="3">
    <source>
        <dbReference type="EMBL" id="EYE90179.1"/>
    </source>
</evidence>
<organism evidence="3 4">
    <name type="scientific">Aspergillus ruber (strain CBS 135680)</name>
    <dbReference type="NCBI Taxonomy" id="1388766"/>
    <lineage>
        <taxon>Eukaryota</taxon>
        <taxon>Fungi</taxon>
        <taxon>Dikarya</taxon>
        <taxon>Ascomycota</taxon>
        <taxon>Pezizomycotina</taxon>
        <taxon>Eurotiomycetes</taxon>
        <taxon>Eurotiomycetidae</taxon>
        <taxon>Eurotiales</taxon>
        <taxon>Aspergillaceae</taxon>
        <taxon>Aspergillus</taxon>
        <taxon>Aspergillus subgen. Aspergillus</taxon>
    </lineage>
</organism>
<dbReference type="EMBL" id="KK088467">
    <property type="protein sequence ID" value="EYE90179.1"/>
    <property type="molecule type" value="Genomic_DNA"/>
</dbReference>
<keyword evidence="4" id="KW-1185">Reference proteome</keyword>
<dbReference type="HOGENOM" id="CLU_2482981_0_0_1"/>
<sequence>MVWTVLSTLFIVSLLSRTQEYSPVIPRSGRRGEYARELCHANAGIFFFFFFFFSAFFEGQTFSRSFRWAEMQPWRAHLYGFRLVVFI</sequence>
<keyword evidence="1" id="KW-0472">Membrane</keyword>
<name>A0A017S0M9_ASPRC</name>
<dbReference type="RefSeq" id="XP_040633869.1">
    <property type="nucleotide sequence ID" value="XM_040778319.1"/>
</dbReference>
<evidence type="ECO:0000256" key="2">
    <source>
        <dbReference type="SAM" id="SignalP"/>
    </source>
</evidence>
<keyword evidence="1" id="KW-1133">Transmembrane helix</keyword>
<dbReference type="GeneID" id="63693443"/>
<dbReference type="Proteomes" id="UP000019804">
    <property type="component" value="Unassembled WGS sequence"/>
</dbReference>
<accession>A0A017S0M9</accession>